<dbReference type="InterPro" id="IPR017113">
    <property type="entry name" value="Antirestriction_ArdC"/>
</dbReference>
<dbReference type="Pfam" id="PF18818">
    <property type="entry name" value="MPTase-PolyVal"/>
    <property type="match status" value="1"/>
</dbReference>
<reference evidence="3 4" key="1">
    <citation type="submission" date="2015-04" db="EMBL/GenBank/DDBJ databases">
        <title>Comparative genomics of rhizobia nodulating Arachis hypogaea in China.</title>
        <authorList>
            <person name="Li Y."/>
        </authorList>
    </citation>
    <scope>NUCLEOTIDE SEQUENCE [LARGE SCALE GENOMIC DNA]</scope>
    <source>
        <strain evidence="3 4">CCBAU 51787</strain>
    </source>
</reference>
<dbReference type="Pfam" id="PF08401">
    <property type="entry name" value="ArdcN"/>
    <property type="match status" value="1"/>
</dbReference>
<evidence type="ECO:0000313" key="3">
    <source>
        <dbReference type="EMBL" id="RXH42702.1"/>
    </source>
</evidence>
<accession>A0A4Q0SSY1</accession>
<dbReference type="InterPro" id="IPR041459">
    <property type="entry name" value="MPTase-PolyVal"/>
</dbReference>
<evidence type="ECO:0008006" key="5">
    <source>
        <dbReference type="Google" id="ProtNLM"/>
    </source>
</evidence>
<gene>
    <name evidence="3" type="ORF">XH94_00980</name>
</gene>
<feature type="domain" description="N-terminal" evidence="1">
    <location>
        <begin position="13"/>
        <end position="137"/>
    </location>
</feature>
<dbReference type="AlphaFoldDB" id="A0A4Q0SSY1"/>
<proteinExistence type="predicted"/>
<evidence type="ECO:0000259" key="2">
    <source>
        <dbReference type="Pfam" id="PF18818"/>
    </source>
</evidence>
<sequence length="310" mass="34473">MTTDRNRPTQASKDIYERVTNQIIAAIEAGAGEYRMPWHHDGSSVTTPINVTSRKAYRGVNVIALWAAGQESGYPNGTWGTYRQWHELGAQVRKGERGQLVVFWKQADRDRGTDRQDGDGDREEPARRMFARGYTVFNAAQVDGYTPPEMPVLPETERIAHAERFCSALGIDIRHGGSQPCYIPSKDIVEMPAFASFRDAIAYYGVLLHECGHASGAKHRLDRDLTGRFSSAAYAMEECTVELLSAMICADLNLSVEPRPDHARYIASWVDVLRSDKRAIFTAASKAQQIADWMHAQQGNAHQDDDSGAA</sequence>
<dbReference type="Proteomes" id="UP000290565">
    <property type="component" value="Unassembled WGS sequence"/>
</dbReference>
<dbReference type="InterPro" id="IPR013610">
    <property type="entry name" value="ArdC_N"/>
</dbReference>
<dbReference type="RefSeq" id="WP_128943231.1">
    <property type="nucleotide sequence ID" value="NZ_LBJM01000002.1"/>
</dbReference>
<evidence type="ECO:0000259" key="1">
    <source>
        <dbReference type="Pfam" id="PF08401"/>
    </source>
</evidence>
<evidence type="ECO:0000313" key="4">
    <source>
        <dbReference type="Proteomes" id="UP000290565"/>
    </source>
</evidence>
<comment type="caution">
    <text evidence="3">The sequence shown here is derived from an EMBL/GenBank/DDBJ whole genome shotgun (WGS) entry which is preliminary data.</text>
</comment>
<dbReference type="EMBL" id="LBJM01000002">
    <property type="protein sequence ID" value="RXH42702.1"/>
    <property type="molecule type" value="Genomic_DNA"/>
</dbReference>
<organism evidence="3 4">
    <name type="scientific">Bradyrhizobium zhanjiangense</name>
    <dbReference type="NCBI Taxonomy" id="1325107"/>
    <lineage>
        <taxon>Bacteria</taxon>
        <taxon>Pseudomonadati</taxon>
        <taxon>Pseudomonadota</taxon>
        <taxon>Alphaproteobacteria</taxon>
        <taxon>Hyphomicrobiales</taxon>
        <taxon>Nitrobacteraceae</taxon>
        <taxon>Bradyrhizobium</taxon>
    </lineage>
</organism>
<dbReference type="GO" id="GO:0003697">
    <property type="term" value="F:single-stranded DNA binding"/>
    <property type="evidence" value="ECO:0007669"/>
    <property type="project" value="InterPro"/>
</dbReference>
<name>A0A4Q0SSY1_9BRAD</name>
<feature type="domain" description="Polyvalent protein metallopeptidase" evidence="2">
    <location>
        <begin position="161"/>
        <end position="286"/>
    </location>
</feature>
<protein>
    <recommendedName>
        <fullName evidence="5">DUF1738 domain-containing protein</fullName>
    </recommendedName>
</protein>
<dbReference type="PIRSF" id="PIRSF037112">
    <property type="entry name" value="Antirestriction_ArdC"/>
    <property type="match status" value="1"/>
</dbReference>